<keyword evidence="5" id="KW-0067">ATP-binding</keyword>
<evidence type="ECO:0000256" key="10">
    <source>
        <dbReference type="ARBA" id="ARBA00047552"/>
    </source>
</evidence>
<dbReference type="EnsemblProtists" id="EKX31259">
    <property type="protein sequence ID" value="EKX31259"/>
    <property type="gene ID" value="GUITHDRAFT_83283"/>
</dbReference>
<dbReference type="OMA" id="HDIGRES"/>
<dbReference type="InterPro" id="IPR002303">
    <property type="entry name" value="Valyl-tRNA_ligase"/>
</dbReference>
<organism evidence="13">
    <name type="scientific">Guillardia theta (strain CCMP2712)</name>
    <name type="common">Cryptophyte</name>
    <dbReference type="NCBI Taxonomy" id="905079"/>
    <lineage>
        <taxon>Eukaryota</taxon>
        <taxon>Cryptophyceae</taxon>
        <taxon>Pyrenomonadales</taxon>
        <taxon>Geminigeraceae</taxon>
        <taxon>Guillardia</taxon>
    </lineage>
</organism>
<dbReference type="Proteomes" id="UP000011087">
    <property type="component" value="Unassembled WGS sequence"/>
</dbReference>
<dbReference type="PANTHER" id="PTHR11946">
    <property type="entry name" value="VALYL-TRNA SYNTHETASES"/>
    <property type="match status" value="1"/>
</dbReference>
<name>L1I5V7_GUITC</name>
<dbReference type="PANTHER" id="PTHR11946:SF93">
    <property type="entry name" value="VALINE--TRNA LIGASE, CHLOROPLASTIC_MITOCHONDRIAL 2"/>
    <property type="match status" value="1"/>
</dbReference>
<dbReference type="GO" id="GO:0006438">
    <property type="term" value="P:valyl-tRNA aminoacylation"/>
    <property type="evidence" value="ECO:0007669"/>
    <property type="project" value="InterPro"/>
</dbReference>
<evidence type="ECO:0000256" key="5">
    <source>
        <dbReference type="ARBA" id="ARBA00022840"/>
    </source>
</evidence>
<feature type="domain" description="Aminoacyl-tRNA synthetase class Ia" evidence="11">
    <location>
        <begin position="51"/>
        <end position="228"/>
    </location>
</feature>
<keyword evidence="8" id="KW-0030">Aminoacyl-tRNA synthetase</keyword>
<keyword evidence="6" id="KW-0648">Protein biosynthesis</keyword>
<dbReference type="OrthoDB" id="629407at2759"/>
<dbReference type="SUPFAM" id="SSF52374">
    <property type="entry name" value="Nucleotidylyl transferase"/>
    <property type="match status" value="1"/>
</dbReference>
<dbReference type="Pfam" id="PF13603">
    <property type="entry name" value="tRNA-synt_1_2"/>
    <property type="match status" value="1"/>
</dbReference>
<dbReference type="PRINTS" id="PR00986">
    <property type="entry name" value="TRNASYNTHVAL"/>
</dbReference>
<proteinExistence type="inferred from homology"/>
<dbReference type="SUPFAM" id="SSF50677">
    <property type="entry name" value="ValRS/IleRS/LeuRS editing domain"/>
    <property type="match status" value="1"/>
</dbReference>
<dbReference type="GO" id="GO:0005524">
    <property type="term" value="F:ATP binding"/>
    <property type="evidence" value="ECO:0007669"/>
    <property type="project" value="UniProtKB-KW"/>
</dbReference>
<comment type="catalytic activity">
    <reaction evidence="10">
        <text>tRNA(Val) + L-valine + ATP = L-valyl-tRNA(Val) + AMP + diphosphate</text>
        <dbReference type="Rhea" id="RHEA:10704"/>
        <dbReference type="Rhea" id="RHEA-COMP:9672"/>
        <dbReference type="Rhea" id="RHEA-COMP:9708"/>
        <dbReference type="ChEBI" id="CHEBI:30616"/>
        <dbReference type="ChEBI" id="CHEBI:33019"/>
        <dbReference type="ChEBI" id="CHEBI:57762"/>
        <dbReference type="ChEBI" id="CHEBI:78442"/>
        <dbReference type="ChEBI" id="CHEBI:78537"/>
        <dbReference type="ChEBI" id="CHEBI:456215"/>
        <dbReference type="EC" id="6.1.1.9"/>
    </reaction>
</comment>
<dbReference type="Gene3D" id="3.40.50.620">
    <property type="entry name" value="HUPs"/>
    <property type="match status" value="1"/>
</dbReference>
<dbReference type="RefSeq" id="XP_005818239.1">
    <property type="nucleotide sequence ID" value="XM_005818182.1"/>
</dbReference>
<dbReference type="InterPro" id="IPR002300">
    <property type="entry name" value="aa-tRNA-synth_Ia"/>
</dbReference>
<dbReference type="Gene3D" id="3.90.740.10">
    <property type="entry name" value="Valyl/Leucyl/Isoleucyl-tRNA synthetase, editing domain"/>
    <property type="match status" value="1"/>
</dbReference>
<protein>
    <recommendedName>
        <fullName evidence="2">valine--tRNA ligase</fullName>
        <ecNumber evidence="2">6.1.1.9</ecNumber>
    </recommendedName>
    <alternativeName>
        <fullName evidence="9">Valyl-tRNA synthetase</fullName>
    </alternativeName>
</protein>
<dbReference type="EC" id="6.1.1.9" evidence="2"/>
<reference evidence="14" key="3">
    <citation type="submission" date="2015-06" db="UniProtKB">
        <authorList>
            <consortium name="EnsemblProtists"/>
        </authorList>
    </citation>
    <scope>IDENTIFICATION</scope>
</reference>
<keyword evidence="15" id="KW-1185">Reference proteome</keyword>
<dbReference type="PROSITE" id="PS00178">
    <property type="entry name" value="AA_TRNA_LIGASE_I"/>
    <property type="match status" value="1"/>
</dbReference>
<dbReference type="KEGG" id="gtt:GUITHDRAFT_83283"/>
<dbReference type="InterPro" id="IPR009008">
    <property type="entry name" value="Val/Leu/Ile-tRNA-synth_edit"/>
</dbReference>
<dbReference type="Pfam" id="PF00133">
    <property type="entry name" value="tRNA-synt_1"/>
    <property type="match status" value="1"/>
</dbReference>
<sequence length="357" mass="40258">MGRLRGGHNSRAVHCRAGATESKETLPIPDCITAGNEMPPQYNPQEVEEPLYKWWESNGLFKPKEYKEGEKKSYVLPMPPPNVTGGLHMGHAMFVALQDILARYHRMTGKPTLWLPGTDHAGIATQLLVERSLNAEGKSRYDLGRDKFLDRVWEWKSEKGGYITQQLRRLGASADWSRERFTMDDGLSSAVAEAFVRLHEKGLVYRGEYMVNWSPNLRTAVSDLEVRHMSQSASCLRLNRFLPLGLSLVSQDAFLPVATTRPETILGDTAVCVHPEDERYKKFIGKKVKVPFQDREIPIIADTYVDMEFGTGCLKITPGHDPNDYEIGKKHSLPTINIMNLDASLNENAGKYQGLDR</sequence>
<dbReference type="STRING" id="905079.L1I5V7"/>
<feature type="domain" description="Leucyl-tRNA synthetase editing" evidence="12">
    <location>
        <begin position="283"/>
        <end position="342"/>
    </location>
</feature>
<dbReference type="PaxDb" id="55529-EKX31259"/>
<keyword evidence="3" id="KW-0436">Ligase</keyword>
<evidence type="ECO:0000256" key="1">
    <source>
        <dbReference type="ARBA" id="ARBA00005594"/>
    </source>
</evidence>
<dbReference type="EMBL" id="JH993319">
    <property type="protein sequence ID" value="EKX31259.1"/>
    <property type="molecule type" value="Genomic_DNA"/>
</dbReference>
<dbReference type="FunFam" id="3.90.740.10:FF:000010">
    <property type="entry name" value="Valine--tRNA ligase"/>
    <property type="match status" value="1"/>
</dbReference>
<dbReference type="eggNOG" id="KOG0432">
    <property type="taxonomic scope" value="Eukaryota"/>
</dbReference>
<evidence type="ECO:0000256" key="6">
    <source>
        <dbReference type="ARBA" id="ARBA00022917"/>
    </source>
</evidence>
<dbReference type="HOGENOM" id="CLU_001493_2_2_1"/>
<accession>L1I5V7</accession>
<dbReference type="GO" id="GO:0002161">
    <property type="term" value="F:aminoacyl-tRNA deacylase activity"/>
    <property type="evidence" value="ECO:0007669"/>
    <property type="project" value="InterPro"/>
</dbReference>
<reference evidence="15" key="2">
    <citation type="submission" date="2012-11" db="EMBL/GenBank/DDBJ databases">
        <authorList>
            <person name="Kuo A."/>
            <person name="Curtis B.A."/>
            <person name="Tanifuji G."/>
            <person name="Burki F."/>
            <person name="Gruber A."/>
            <person name="Irimia M."/>
            <person name="Maruyama S."/>
            <person name="Arias M.C."/>
            <person name="Ball S.G."/>
            <person name="Gile G.H."/>
            <person name="Hirakawa Y."/>
            <person name="Hopkins J.F."/>
            <person name="Rensing S.A."/>
            <person name="Schmutz J."/>
            <person name="Symeonidi A."/>
            <person name="Elias M."/>
            <person name="Eveleigh R.J."/>
            <person name="Herman E.K."/>
            <person name="Klute M.J."/>
            <person name="Nakayama T."/>
            <person name="Obornik M."/>
            <person name="Reyes-Prieto A."/>
            <person name="Armbrust E.V."/>
            <person name="Aves S.J."/>
            <person name="Beiko R.G."/>
            <person name="Coutinho P."/>
            <person name="Dacks J.B."/>
            <person name="Durnford D.G."/>
            <person name="Fast N.M."/>
            <person name="Green B.R."/>
            <person name="Grisdale C."/>
            <person name="Hempe F."/>
            <person name="Henrissat B."/>
            <person name="Hoppner M.P."/>
            <person name="Ishida K.-I."/>
            <person name="Kim E."/>
            <person name="Koreny L."/>
            <person name="Kroth P.G."/>
            <person name="Liu Y."/>
            <person name="Malik S.-B."/>
            <person name="Maier U.G."/>
            <person name="McRose D."/>
            <person name="Mock T."/>
            <person name="Neilson J.A."/>
            <person name="Onodera N.T."/>
            <person name="Poole A.M."/>
            <person name="Pritham E.J."/>
            <person name="Richards T.A."/>
            <person name="Rocap G."/>
            <person name="Roy S.W."/>
            <person name="Sarai C."/>
            <person name="Schaack S."/>
            <person name="Shirato S."/>
            <person name="Slamovits C.H."/>
            <person name="Spencer D.F."/>
            <person name="Suzuki S."/>
            <person name="Worden A.Z."/>
            <person name="Zauner S."/>
            <person name="Barry K."/>
            <person name="Bell C."/>
            <person name="Bharti A.K."/>
            <person name="Crow J.A."/>
            <person name="Grimwood J."/>
            <person name="Kramer R."/>
            <person name="Lindquist E."/>
            <person name="Lucas S."/>
            <person name="Salamov A."/>
            <person name="McFadden G.I."/>
            <person name="Lane C.E."/>
            <person name="Keeling P.J."/>
            <person name="Gray M.W."/>
            <person name="Grigoriev I.V."/>
            <person name="Archibald J.M."/>
        </authorList>
    </citation>
    <scope>NUCLEOTIDE SEQUENCE</scope>
    <source>
        <strain evidence="15">CCMP2712</strain>
    </source>
</reference>
<reference evidence="13 15" key="1">
    <citation type="journal article" date="2012" name="Nature">
        <title>Algal genomes reveal evolutionary mosaicism and the fate of nucleomorphs.</title>
        <authorList>
            <consortium name="DOE Joint Genome Institute"/>
            <person name="Curtis B.A."/>
            <person name="Tanifuji G."/>
            <person name="Burki F."/>
            <person name="Gruber A."/>
            <person name="Irimia M."/>
            <person name="Maruyama S."/>
            <person name="Arias M.C."/>
            <person name="Ball S.G."/>
            <person name="Gile G.H."/>
            <person name="Hirakawa Y."/>
            <person name="Hopkins J.F."/>
            <person name="Kuo A."/>
            <person name="Rensing S.A."/>
            <person name="Schmutz J."/>
            <person name="Symeonidi A."/>
            <person name="Elias M."/>
            <person name="Eveleigh R.J."/>
            <person name="Herman E.K."/>
            <person name="Klute M.J."/>
            <person name="Nakayama T."/>
            <person name="Obornik M."/>
            <person name="Reyes-Prieto A."/>
            <person name="Armbrust E.V."/>
            <person name="Aves S.J."/>
            <person name="Beiko R.G."/>
            <person name="Coutinho P."/>
            <person name="Dacks J.B."/>
            <person name="Durnford D.G."/>
            <person name="Fast N.M."/>
            <person name="Green B.R."/>
            <person name="Grisdale C.J."/>
            <person name="Hempel F."/>
            <person name="Henrissat B."/>
            <person name="Hoppner M.P."/>
            <person name="Ishida K."/>
            <person name="Kim E."/>
            <person name="Koreny L."/>
            <person name="Kroth P.G."/>
            <person name="Liu Y."/>
            <person name="Malik S.B."/>
            <person name="Maier U.G."/>
            <person name="McRose D."/>
            <person name="Mock T."/>
            <person name="Neilson J.A."/>
            <person name="Onodera N.T."/>
            <person name="Poole A.M."/>
            <person name="Pritham E.J."/>
            <person name="Richards T.A."/>
            <person name="Rocap G."/>
            <person name="Roy S.W."/>
            <person name="Sarai C."/>
            <person name="Schaack S."/>
            <person name="Shirato S."/>
            <person name="Slamovits C.H."/>
            <person name="Spencer D.F."/>
            <person name="Suzuki S."/>
            <person name="Worden A.Z."/>
            <person name="Zauner S."/>
            <person name="Barry K."/>
            <person name="Bell C."/>
            <person name="Bharti A.K."/>
            <person name="Crow J.A."/>
            <person name="Grimwood J."/>
            <person name="Kramer R."/>
            <person name="Lindquist E."/>
            <person name="Lucas S."/>
            <person name="Salamov A."/>
            <person name="McFadden G.I."/>
            <person name="Lane C.E."/>
            <person name="Keeling P.J."/>
            <person name="Gray M.W."/>
            <person name="Grigoriev I.V."/>
            <person name="Archibald J.M."/>
        </authorList>
    </citation>
    <scope>NUCLEOTIDE SEQUENCE</scope>
    <source>
        <strain evidence="13 15">CCMP2712</strain>
    </source>
</reference>
<keyword evidence="4" id="KW-0547">Nucleotide-binding</keyword>
<dbReference type="InterPro" id="IPR001412">
    <property type="entry name" value="aa-tRNA-synth_I_CS"/>
</dbReference>
<evidence type="ECO:0000256" key="8">
    <source>
        <dbReference type="ARBA" id="ARBA00023146"/>
    </source>
</evidence>
<evidence type="ECO:0000256" key="4">
    <source>
        <dbReference type="ARBA" id="ARBA00022741"/>
    </source>
</evidence>
<gene>
    <name evidence="13" type="ORF">GUITHDRAFT_83283</name>
</gene>
<dbReference type="GO" id="GO:0005829">
    <property type="term" value="C:cytosol"/>
    <property type="evidence" value="ECO:0007669"/>
    <property type="project" value="TreeGrafter"/>
</dbReference>
<dbReference type="FunFam" id="3.40.50.620:FF:000020">
    <property type="entry name" value="Valine--tRNA ligase, mitochondrial"/>
    <property type="match status" value="1"/>
</dbReference>
<evidence type="ECO:0000313" key="14">
    <source>
        <dbReference type="EnsemblProtists" id="EKX31259"/>
    </source>
</evidence>
<evidence type="ECO:0000313" key="13">
    <source>
        <dbReference type="EMBL" id="EKX31259.1"/>
    </source>
</evidence>
<evidence type="ECO:0000256" key="2">
    <source>
        <dbReference type="ARBA" id="ARBA00013169"/>
    </source>
</evidence>
<dbReference type="AlphaFoldDB" id="L1I5V7"/>
<evidence type="ECO:0000256" key="3">
    <source>
        <dbReference type="ARBA" id="ARBA00022598"/>
    </source>
</evidence>
<evidence type="ECO:0000256" key="9">
    <source>
        <dbReference type="ARBA" id="ARBA00029936"/>
    </source>
</evidence>
<keyword evidence="7" id="KW-0175">Coiled coil</keyword>
<evidence type="ECO:0000256" key="7">
    <source>
        <dbReference type="ARBA" id="ARBA00023054"/>
    </source>
</evidence>
<dbReference type="GO" id="GO:0004832">
    <property type="term" value="F:valine-tRNA ligase activity"/>
    <property type="evidence" value="ECO:0007669"/>
    <property type="project" value="UniProtKB-EC"/>
</dbReference>
<evidence type="ECO:0000259" key="11">
    <source>
        <dbReference type="Pfam" id="PF00133"/>
    </source>
</evidence>
<evidence type="ECO:0000313" key="15">
    <source>
        <dbReference type="Proteomes" id="UP000011087"/>
    </source>
</evidence>
<comment type="similarity">
    <text evidence="1">Belongs to the class-I aminoacyl-tRNA synthetase family.</text>
</comment>
<dbReference type="InterPro" id="IPR025709">
    <property type="entry name" value="Leu_tRNA-synth_edit"/>
</dbReference>
<dbReference type="GeneID" id="17287978"/>
<evidence type="ECO:0000259" key="12">
    <source>
        <dbReference type="Pfam" id="PF13603"/>
    </source>
</evidence>
<dbReference type="InterPro" id="IPR014729">
    <property type="entry name" value="Rossmann-like_a/b/a_fold"/>
</dbReference>